<dbReference type="AlphaFoldDB" id="A0AAW3X525"/>
<name>A0AAW3X525_9CLOT</name>
<reference evidence="1 2" key="1">
    <citation type="submission" date="2020-08" db="EMBL/GenBank/DDBJ databases">
        <title>Genome public.</title>
        <authorList>
            <person name="Liu C."/>
            <person name="Sun Q."/>
        </authorList>
    </citation>
    <scope>NUCLEOTIDE SEQUENCE [LARGE SCALE GENOMIC DNA]</scope>
    <source>
        <strain evidence="1 2">BX14</strain>
    </source>
</reference>
<evidence type="ECO:0000313" key="1">
    <source>
        <dbReference type="EMBL" id="MBC5657118.1"/>
    </source>
</evidence>
<gene>
    <name evidence="1" type="ORF">H8S19_08615</name>
</gene>
<comment type="caution">
    <text evidence="1">The sequence shown here is derived from an EMBL/GenBank/DDBJ whole genome shotgun (WGS) entry which is preliminary data.</text>
</comment>
<dbReference type="Pfam" id="PF22081">
    <property type="entry name" value="SwaI-like"/>
    <property type="match status" value="1"/>
</dbReference>
<evidence type="ECO:0000313" key="2">
    <source>
        <dbReference type="Proteomes" id="UP000653904"/>
    </source>
</evidence>
<dbReference type="InterPro" id="IPR054305">
    <property type="entry name" value="SwaI"/>
</dbReference>
<dbReference type="Proteomes" id="UP000653904">
    <property type="component" value="Unassembled WGS sequence"/>
</dbReference>
<dbReference type="RefSeq" id="WP_118652109.1">
    <property type="nucleotide sequence ID" value="NZ_JACOOW010000011.1"/>
</dbReference>
<protein>
    <recommendedName>
        <fullName evidence="3">Restriction endonuclease</fullName>
    </recommendedName>
</protein>
<proteinExistence type="predicted"/>
<evidence type="ECO:0008006" key="3">
    <source>
        <dbReference type="Google" id="ProtNLM"/>
    </source>
</evidence>
<dbReference type="EMBL" id="JACOOW010000011">
    <property type="protein sequence ID" value="MBC5657118.1"/>
    <property type="molecule type" value="Genomic_DNA"/>
</dbReference>
<organism evidence="1 2">
    <name type="scientific">Clostridium segne</name>
    <dbReference type="NCBI Taxonomy" id="2763038"/>
    <lineage>
        <taxon>Bacteria</taxon>
        <taxon>Bacillati</taxon>
        <taxon>Bacillota</taxon>
        <taxon>Clostridia</taxon>
        <taxon>Eubacteriales</taxon>
        <taxon>Clostridiaceae</taxon>
        <taxon>Clostridium</taxon>
    </lineage>
</organism>
<sequence>MQVVEFETKMKDDIEHIFNSFLSEHNYTLPISAHARAGAEVSDYLEDWFVGYVLEHPHDRIYNPQGAPKENTKNSFDFCFNYKNEEYHDFDDLVWGDIKAIKSTGAGSNPDLGTPKKVIDFIKDGHFYILYVLVKYKPTKDGYIQLIKFDDEKYVHCVFLKDMGKFRINPKPQFQANITEQEEYRTREEFVKLFYKKYMESVKRNLEKQKKKQKELPDIFASLENQINEYYTQD</sequence>
<accession>A0AAW3X525</accession>
<keyword evidence="2" id="KW-1185">Reference proteome</keyword>